<dbReference type="Pfam" id="PF00089">
    <property type="entry name" value="Trypsin"/>
    <property type="match status" value="1"/>
</dbReference>
<reference evidence="11" key="1">
    <citation type="submission" date="2025-08" db="UniProtKB">
        <authorList>
            <consortium name="RefSeq"/>
        </authorList>
    </citation>
    <scope>IDENTIFICATION</scope>
    <source>
        <tissue evidence="11">Whole body</tissue>
    </source>
</reference>
<dbReference type="Gene3D" id="2.40.10.10">
    <property type="entry name" value="Trypsin-like serine proteases"/>
    <property type="match status" value="1"/>
</dbReference>
<dbReference type="CDD" id="cd00190">
    <property type="entry name" value="Tryp_SPc"/>
    <property type="match status" value="1"/>
</dbReference>
<evidence type="ECO:0000256" key="6">
    <source>
        <dbReference type="ARBA" id="ARBA00023157"/>
    </source>
</evidence>
<dbReference type="InterPro" id="IPR043504">
    <property type="entry name" value="Peptidase_S1_PA_chymotrypsin"/>
</dbReference>
<name>A0ABM1IQN8_POLDO</name>
<comment type="subcellular location">
    <subcellularLocation>
        <location evidence="1">Secreted</location>
    </subcellularLocation>
</comment>
<dbReference type="PROSITE" id="PS50240">
    <property type="entry name" value="TRYPSIN_DOM"/>
    <property type="match status" value="1"/>
</dbReference>
<keyword evidence="6" id="KW-1015">Disulfide bond</keyword>
<evidence type="ECO:0000256" key="4">
    <source>
        <dbReference type="ARBA" id="ARBA00022801"/>
    </source>
</evidence>
<dbReference type="SMART" id="SM00020">
    <property type="entry name" value="Tryp_SPc"/>
    <property type="match status" value="1"/>
</dbReference>
<evidence type="ECO:0000259" key="9">
    <source>
        <dbReference type="PROSITE" id="PS50240"/>
    </source>
</evidence>
<dbReference type="InterPro" id="IPR009003">
    <property type="entry name" value="Peptidase_S1_PA"/>
</dbReference>
<dbReference type="InterPro" id="IPR018114">
    <property type="entry name" value="TRYPSIN_HIS"/>
</dbReference>
<dbReference type="PANTHER" id="PTHR24264">
    <property type="entry name" value="TRYPSIN-RELATED"/>
    <property type="match status" value="1"/>
</dbReference>
<feature type="region of interest" description="Disordered" evidence="8">
    <location>
        <begin position="138"/>
        <end position="157"/>
    </location>
</feature>
<dbReference type="InterPro" id="IPR001254">
    <property type="entry name" value="Trypsin_dom"/>
</dbReference>
<dbReference type="RefSeq" id="XP_015182525.1">
    <property type="nucleotide sequence ID" value="XM_015327039.1"/>
</dbReference>
<dbReference type="InterPro" id="IPR033116">
    <property type="entry name" value="TRYPSIN_SER"/>
</dbReference>
<evidence type="ECO:0000313" key="10">
    <source>
        <dbReference type="Proteomes" id="UP000694924"/>
    </source>
</evidence>
<dbReference type="PROSITE" id="PS00135">
    <property type="entry name" value="TRYPSIN_SER"/>
    <property type="match status" value="1"/>
</dbReference>
<dbReference type="InterPro" id="IPR050127">
    <property type="entry name" value="Serine_Proteases_S1"/>
</dbReference>
<organism evidence="10 11">
    <name type="scientific">Polistes dominula</name>
    <name type="common">European paper wasp</name>
    <name type="synonym">Vespa dominula</name>
    <dbReference type="NCBI Taxonomy" id="743375"/>
    <lineage>
        <taxon>Eukaryota</taxon>
        <taxon>Metazoa</taxon>
        <taxon>Ecdysozoa</taxon>
        <taxon>Arthropoda</taxon>
        <taxon>Hexapoda</taxon>
        <taxon>Insecta</taxon>
        <taxon>Pterygota</taxon>
        <taxon>Neoptera</taxon>
        <taxon>Endopterygota</taxon>
        <taxon>Hymenoptera</taxon>
        <taxon>Apocrita</taxon>
        <taxon>Aculeata</taxon>
        <taxon>Vespoidea</taxon>
        <taxon>Vespidae</taxon>
        <taxon>Polistinae</taxon>
        <taxon>Polistini</taxon>
        <taxon>Polistes</taxon>
    </lineage>
</organism>
<keyword evidence="10" id="KW-1185">Reference proteome</keyword>
<keyword evidence="2" id="KW-0964">Secreted</keyword>
<keyword evidence="5 7" id="KW-0720">Serine protease</keyword>
<dbReference type="PROSITE" id="PS00134">
    <property type="entry name" value="TRYPSIN_HIS"/>
    <property type="match status" value="1"/>
</dbReference>
<evidence type="ECO:0000256" key="2">
    <source>
        <dbReference type="ARBA" id="ARBA00022525"/>
    </source>
</evidence>
<dbReference type="GeneID" id="107069593"/>
<keyword evidence="3 7" id="KW-0645">Protease</keyword>
<evidence type="ECO:0000256" key="1">
    <source>
        <dbReference type="ARBA" id="ARBA00004613"/>
    </source>
</evidence>
<keyword evidence="4 7" id="KW-0378">Hydrolase</keyword>
<evidence type="ECO:0000313" key="11">
    <source>
        <dbReference type="RefSeq" id="XP_015182525.1"/>
    </source>
</evidence>
<accession>A0ABM1IQN8</accession>
<protein>
    <submittedName>
        <fullName evidence="11">Coagulation factor VII isoform X1</fullName>
    </submittedName>
</protein>
<feature type="domain" description="Peptidase S1" evidence="9">
    <location>
        <begin position="294"/>
        <end position="539"/>
    </location>
</feature>
<dbReference type="Proteomes" id="UP000694924">
    <property type="component" value="Unplaced"/>
</dbReference>
<dbReference type="PANTHER" id="PTHR24264:SF65">
    <property type="entry name" value="SRCR DOMAIN-CONTAINING PROTEIN"/>
    <property type="match status" value="1"/>
</dbReference>
<dbReference type="SUPFAM" id="SSF50494">
    <property type="entry name" value="Trypsin-like serine proteases"/>
    <property type="match status" value="1"/>
</dbReference>
<gene>
    <name evidence="11" type="primary">LOC107069593</name>
</gene>
<evidence type="ECO:0000256" key="8">
    <source>
        <dbReference type="SAM" id="MobiDB-lite"/>
    </source>
</evidence>
<feature type="region of interest" description="Disordered" evidence="8">
    <location>
        <begin position="164"/>
        <end position="183"/>
    </location>
</feature>
<proteinExistence type="predicted"/>
<evidence type="ECO:0000256" key="5">
    <source>
        <dbReference type="ARBA" id="ARBA00022825"/>
    </source>
</evidence>
<sequence length="545" mass="62426">MRPRRKHAPASTTCSPTARSSKLLSSWSSAMINRITLALLPFFLIASSYSLEDTSIANHTSTVAGKDDAWIDLFTQETVTEQSSPKSESSKLSYFTNWSEWSVCDRHCSQNRVRRCMTKSQCGTTVFREERTCEHKRKGRRKRCKQRQRRGQRKSKNFHVVQLPKETAPRHGKRRGTDVQDQSNNHYGKWSKWYPCTKLCTTQRYKWCRKPGICGRDVIRESAYCYVEGSFCQKWIDRKIRGSREKDNDDVILDEFELNPNSVDSFIPEKDQPAWKCGMVNPQKNSRLSYVTRIIGGRPTVPGAWPWQVAVLNRFHEAFCGGTLVSPKWVLTAAHCIRKRLYVRIGEHDLTVKEGTELELRVLVLLACLFPFKVDSVVIHPEYNADTVDNDVAMLRLPVNLTPSPSRGIACLPAPKQLLPTNQLCTILGWGKSRVTDDFGTDILHEVKIPIVSSKICRQVYVDYRITENMFCAGYHRGKMDSCAGDSGGPLLCRDPRRPDHGWTIFGITSFGEGCGKRRKFGIYTKLPNYVKWILRVMKQDDERN</sequence>
<evidence type="ECO:0000256" key="3">
    <source>
        <dbReference type="ARBA" id="ARBA00022670"/>
    </source>
</evidence>
<dbReference type="InterPro" id="IPR001314">
    <property type="entry name" value="Peptidase_S1A"/>
</dbReference>
<evidence type="ECO:0000256" key="7">
    <source>
        <dbReference type="RuleBase" id="RU363034"/>
    </source>
</evidence>
<dbReference type="PRINTS" id="PR00722">
    <property type="entry name" value="CHYMOTRYPSIN"/>
</dbReference>